<keyword evidence="1 4" id="KW-0489">Methyltransferase</keyword>
<dbReference type="PROSITE" id="PS00092">
    <property type="entry name" value="N6_MTASE"/>
    <property type="match status" value="1"/>
</dbReference>
<proteinExistence type="predicted"/>
<sequence>MKQENILLAQLKDGYRYNSDSLILADFILKCGIKNELLDVGSGCGILGILLKKFNEKIKLSMIDIQERNMQLIKQNLKSNHIEAEVFCDDFLNFNTQKKFDFIVSNPPFYRQEAYKSQNLHKNISKFQSYLPLDEFISKANSMLKPRGILYFCYEVLAFDKICVTLEKKKLKMTKICFVHSDKNEKARLVLIEARKSVKSFCEILPPFFVYENGNLSQKMQTIHSRFILESYDF</sequence>
<dbReference type="Proteomes" id="UP000309584">
    <property type="component" value="Unassembled WGS sequence"/>
</dbReference>
<evidence type="ECO:0000313" key="5">
    <source>
        <dbReference type="Proteomes" id="UP000309584"/>
    </source>
</evidence>
<accession>A0ABY2TLB0</accession>
<evidence type="ECO:0000256" key="1">
    <source>
        <dbReference type="ARBA" id="ARBA00022603"/>
    </source>
</evidence>
<evidence type="ECO:0000313" key="4">
    <source>
        <dbReference type="EMBL" id="TKX34330.1"/>
    </source>
</evidence>
<reference evidence="4 5" key="1">
    <citation type="submission" date="2018-05" db="EMBL/GenBank/DDBJ databases">
        <title>Novel Campyloabacter and Helicobacter Species and Strains.</title>
        <authorList>
            <person name="Mannion A.J."/>
            <person name="Shen Z."/>
            <person name="Fox J.G."/>
        </authorList>
    </citation>
    <scope>NUCLEOTIDE SEQUENCE [LARGE SCALE GENOMIC DNA]</scope>
    <source>
        <strain evidence="5">MIT10-5678</strain>
    </source>
</reference>
<comment type="caution">
    <text evidence="4">The sequence shown here is derived from an EMBL/GenBank/DDBJ whole genome shotgun (WGS) entry which is preliminary data.</text>
</comment>
<feature type="domain" description="Methyltransferase small" evidence="3">
    <location>
        <begin position="29"/>
        <end position="131"/>
    </location>
</feature>
<dbReference type="EMBL" id="NXLY01000004">
    <property type="protein sequence ID" value="TKX34330.1"/>
    <property type="molecule type" value="Genomic_DNA"/>
</dbReference>
<dbReference type="CDD" id="cd02440">
    <property type="entry name" value="AdoMet_MTases"/>
    <property type="match status" value="1"/>
</dbReference>
<organism evidence="4 5">
    <name type="scientific">Campylobacter taeniopygiae</name>
    <dbReference type="NCBI Taxonomy" id="2510188"/>
    <lineage>
        <taxon>Bacteria</taxon>
        <taxon>Pseudomonadati</taxon>
        <taxon>Campylobacterota</taxon>
        <taxon>Epsilonproteobacteria</taxon>
        <taxon>Campylobacterales</taxon>
        <taxon>Campylobacteraceae</taxon>
        <taxon>Campylobacter</taxon>
    </lineage>
</organism>
<dbReference type="InterPro" id="IPR029063">
    <property type="entry name" value="SAM-dependent_MTases_sf"/>
</dbReference>
<gene>
    <name evidence="4" type="ORF">CQA75_02990</name>
</gene>
<keyword evidence="5" id="KW-1185">Reference proteome</keyword>
<evidence type="ECO:0000259" key="3">
    <source>
        <dbReference type="Pfam" id="PF05175"/>
    </source>
</evidence>
<dbReference type="InterPro" id="IPR007848">
    <property type="entry name" value="Small_mtfrase_dom"/>
</dbReference>
<dbReference type="InterPro" id="IPR002052">
    <property type="entry name" value="DNA_methylase_N6_adenine_CS"/>
</dbReference>
<dbReference type="GO" id="GO:0008168">
    <property type="term" value="F:methyltransferase activity"/>
    <property type="evidence" value="ECO:0007669"/>
    <property type="project" value="UniProtKB-KW"/>
</dbReference>
<dbReference type="SUPFAM" id="SSF53335">
    <property type="entry name" value="S-adenosyl-L-methionine-dependent methyltransferases"/>
    <property type="match status" value="1"/>
</dbReference>
<keyword evidence="1 4" id="KW-0808">Transferase</keyword>
<dbReference type="PANTHER" id="PTHR47739">
    <property type="entry name" value="TRNA1(VAL) (ADENINE(37)-N6)-METHYLTRANSFERASE"/>
    <property type="match status" value="1"/>
</dbReference>
<dbReference type="GO" id="GO:0032259">
    <property type="term" value="P:methylation"/>
    <property type="evidence" value="ECO:0007669"/>
    <property type="project" value="UniProtKB-KW"/>
</dbReference>
<protein>
    <submittedName>
        <fullName evidence="4">Methyltransferase</fullName>
    </submittedName>
</protein>
<dbReference type="InterPro" id="IPR050210">
    <property type="entry name" value="tRNA_Adenine-N(6)_MTase"/>
</dbReference>
<dbReference type="PANTHER" id="PTHR47739:SF1">
    <property type="entry name" value="TRNA1(VAL) (ADENINE(37)-N6)-METHYLTRANSFERASE"/>
    <property type="match status" value="1"/>
</dbReference>
<dbReference type="RefSeq" id="WP_137623577.1">
    <property type="nucleotide sequence ID" value="NZ_NXLY01000004.1"/>
</dbReference>
<dbReference type="Pfam" id="PF05175">
    <property type="entry name" value="MTS"/>
    <property type="match status" value="1"/>
</dbReference>
<evidence type="ECO:0000256" key="2">
    <source>
        <dbReference type="ARBA" id="ARBA00022691"/>
    </source>
</evidence>
<keyword evidence="2" id="KW-0949">S-adenosyl-L-methionine</keyword>
<name>A0ABY2TLB0_9BACT</name>
<dbReference type="Gene3D" id="3.40.50.150">
    <property type="entry name" value="Vaccinia Virus protein VP39"/>
    <property type="match status" value="1"/>
</dbReference>